<dbReference type="GO" id="GO:0005840">
    <property type="term" value="C:ribosome"/>
    <property type="evidence" value="ECO:0007669"/>
    <property type="project" value="UniProtKB-KW"/>
</dbReference>
<sequence>MITDPIADMLTRIRNAYMARHVSVDIPYSKEKEGIAKVLAQYSFLSNVTVSGLGKDKIIGIELAYDEKGASVMKKLRRISKPSVRTYRRSKEIKPVRGGFGLHILSTNKGIMSHEDARKNNVGGEVLVEVY</sequence>
<proteinExistence type="inferred from homology"/>
<dbReference type="Proteomes" id="UP000228920">
    <property type="component" value="Unassembled WGS sequence"/>
</dbReference>
<evidence type="ECO:0000256" key="4">
    <source>
        <dbReference type="ARBA" id="ARBA00035258"/>
    </source>
</evidence>
<name>A0A2M7TF90_UNCKA</name>
<evidence type="ECO:0000256" key="3">
    <source>
        <dbReference type="ARBA" id="ARBA00023274"/>
    </source>
</evidence>
<organism evidence="7 8">
    <name type="scientific">candidate division WWE3 bacterium CG_4_10_14_0_2_um_filter_41_14</name>
    <dbReference type="NCBI Taxonomy" id="1975072"/>
    <lineage>
        <taxon>Bacteria</taxon>
        <taxon>Katanobacteria</taxon>
    </lineage>
</organism>
<dbReference type="PROSITE" id="PS00053">
    <property type="entry name" value="RIBOSOMAL_S8"/>
    <property type="match status" value="1"/>
</dbReference>
<keyword evidence="2 5" id="KW-0689">Ribosomal protein</keyword>
<dbReference type="GO" id="GO:1990904">
    <property type="term" value="C:ribonucleoprotein complex"/>
    <property type="evidence" value="ECO:0007669"/>
    <property type="project" value="UniProtKB-KW"/>
</dbReference>
<dbReference type="InterPro" id="IPR000630">
    <property type="entry name" value="Ribosomal_uS8"/>
</dbReference>
<keyword evidence="3 5" id="KW-0687">Ribonucleoprotein</keyword>
<dbReference type="Gene3D" id="3.30.1370.30">
    <property type="match status" value="1"/>
</dbReference>
<evidence type="ECO:0000313" key="7">
    <source>
        <dbReference type="EMBL" id="PIZ44404.1"/>
    </source>
</evidence>
<comment type="similarity">
    <text evidence="1 5 6">Belongs to the universal ribosomal protein uS8 family.</text>
</comment>
<dbReference type="GO" id="GO:0005737">
    <property type="term" value="C:cytoplasm"/>
    <property type="evidence" value="ECO:0007669"/>
    <property type="project" value="UniProtKB-ARBA"/>
</dbReference>
<comment type="caution">
    <text evidence="7">The sequence shown here is derived from an EMBL/GenBank/DDBJ whole genome shotgun (WGS) entry which is preliminary data.</text>
</comment>
<dbReference type="AlphaFoldDB" id="A0A2M7TF90"/>
<dbReference type="InterPro" id="IPR035987">
    <property type="entry name" value="Ribosomal_uS8_sf"/>
</dbReference>
<comment type="subunit">
    <text evidence="5">Part of the 30S ribosomal subunit. Contacts proteins S5 and S12.</text>
</comment>
<dbReference type="EMBL" id="PFNL01000180">
    <property type="protein sequence ID" value="PIZ44404.1"/>
    <property type="molecule type" value="Genomic_DNA"/>
</dbReference>
<evidence type="ECO:0000256" key="1">
    <source>
        <dbReference type="ARBA" id="ARBA00006471"/>
    </source>
</evidence>
<keyword evidence="5" id="KW-0694">RNA-binding</keyword>
<dbReference type="GO" id="GO:0003735">
    <property type="term" value="F:structural constituent of ribosome"/>
    <property type="evidence" value="ECO:0007669"/>
    <property type="project" value="InterPro"/>
</dbReference>
<evidence type="ECO:0000256" key="6">
    <source>
        <dbReference type="RuleBase" id="RU003660"/>
    </source>
</evidence>
<protein>
    <recommendedName>
        <fullName evidence="4 5">Small ribosomal subunit protein uS8</fullName>
    </recommendedName>
</protein>
<dbReference type="GO" id="GO:0019843">
    <property type="term" value="F:rRNA binding"/>
    <property type="evidence" value="ECO:0007669"/>
    <property type="project" value="UniProtKB-UniRule"/>
</dbReference>
<keyword evidence="5" id="KW-0699">rRNA-binding</keyword>
<evidence type="ECO:0000313" key="8">
    <source>
        <dbReference type="Proteomes" id="UP000228920"/>
    </source>
</evidence>
<reference evidence="8" key="1">
    <citation type="submission" date="2017-09" db="EMBL/GenBank/DDBJ databases">
        <title>Depth-based differentiation of microbial function through sediment-hosted aquifers and enrichment of novel symbionts in the deep terrestrial subsurface.</title>
        <authorList>
            <person name="Probst A.J."/>
            <person name="Ladd B."/>
            <person name="Jarett J.K."/>
            <person name="Geller-Mcgrath D.E."/>
            <person name="Sieber C.M.K."/>
            <person name="Emerson J.B."/>
            <person name="Anantharaman K."/>
            <person name="Thomas B.C."/>
            <person name="Malmstrom R."/>
            <person name="Stieglmeier M."/>
            <person name="Klingl A."/>
            <person name="Woyke T."/>
            <person name="Ryan C.M."/>
            <person name="Banfield J.F."/>
        </authorList>
    </citation>
    <scope>NUCLEOTIDE SEQUENCE [LARGE SCALE GENOMIC DNA]</scope>
</reference>
<evidence type="ECO:0000256" key="5">
    <source>
        <dbReference type="HAMAP-Rule" id="MF_01302"/>
    </source>
</evidence>
<gene>
    <name evidence="5" type="primary">rpsH</name>
    <name evidence="7" type="ORF">COY32_06500</name>
</gene>
<dbReference type="FunFam" id="3.30.1490.10:FF:000001">
    <property type="entry name" value="30S ribosomal protein S8"/>
    <property type="match status" value="1"/>
</dbReference>
<comment type="function">
    <text evidence="5">One of the primary rRNA binding proteins, it binds directly to 16S rRNA central domain where it helps coordinate assembly of the platform of the 30S subunit.</text>
</comment>
<dbReference type="HAMAP" id="MF_01302_B">
    <property type="entry name" value="Ribosomal_uS8_B"/>
    <property type="match status" value="1"/>
</dbReference>
<evidence type="ECO:0000256" key="2">
    <source>
        <dbReference type="ARBA" id="ARBA00022980"/>
    </source>
</evidence>
<dbReference type="NCBIfam" id="NF001109">
    <property type="entry name" value="PRK00136.1"/>
    <property type="match status" value="1"/>
</dbReference>
<dbReference type="InterPro" id="IPR047863">
    <property type="entry name" value="Ribosomal_uS8_CS"/>
</dbReference>
<dbReference type="PANTHER" id="PTHR11758">
    <property type="entry name" value="40S RIBOSOMAL PROTEIN S15A"/>
    <property type="match status" value="1"/>
</dbReference>
<dbReference type="Gene3D" id="3.30.1490.10">
    <property type="match status" value="1"/>
</dbReference>
<dbReference type="GO" id="GO:0006412">
    <property type="term" value="P:translation"/>
    <property type="evidence" value="ECO:0007669"/>
    <property type="project" value="UniProtKB-UniRule"/>
</dbReference>
<dbReference type="SUPFAM" id="SSF56047">
    <property type="entry name" value="Ribosomal protein S8"/>
    <property type="match status" value="1"/>
</dbReference>
<dbReference type="Pfam" id="PF00410">
    <property type="entry name" value="Ribosomal_S8"/>
    <property type="match status" value="1"/>
</dbReference>
<accession>A0A2M7TF90</accession>